<accession>A0AAW0XDY5</accession>
<evidence type="ECO:0000313" key="3">
    <source>
        <dbReference type="Proteomes" id="UP001445076"/>
    </source>
</evidence>
<name>A0AAW0XDY5_CHEQU</name>
<dbReference type="AlphaFoldDB" id="A0AAW0XDY5"/>
<sequence length="115" mass="13291">MKLVHYFACLAVVMLRLKQPGIICTTFLLCFNYSNQPEKESPMTDSQTKLFSPPLHTFGSLYWPSLKDYNSAVTTLNNYIITKLYTHTHILQYINFVLPQQSLNLQESTNKLAEQ</sequence>
<evidence type="ECO:0000256" key="1">
    <source>
        <dbReference type="SAM" id="SignalP"/>
    </source>
</evidence>
<proteinExistence type="predicted"/>
<keyword evidence="3" id="KW-1185">Reference proteome</keyword>
<dbReference type="Proteomes" id="UP001445076">
    <property type="component" value="Unassembled WGS sequence"/>
</dbReference>
<feature type="signal peptide" evidence="1">
    <location>
        <begin position="1"/>
        <end position="24"/>
    </location>
</feature>
<gene>
    <name evidence="2" type="ORF">OTU49_004512</name>
</gene>
<evidence type="ECO:0000313" key="2">
    <source>
        <dbReference type="EMBL" id="KAK8737481.1"/>
    </source>
</evidence>
<keyword evidence="1" id="KW-0732">Signal</keyword>
<feature type="chain" id="PRO_5043833404" evidence="1">
    <location>
        <begin position="25"/>
        <end position="115"/>
    </location>
</feature>
<organism evidence="2 3">
    <name type="scientific">Cherax quadricarinatus</name>
    <name type="common">Australian red claw crayfish</name>
    <dbReference type="NCBI Taxonomy" id="27406"/>
    <lineage>
        <taxon>Eukaryota</taxon>
        <taxon>Metazoa</taxon>
        <taxon>Ecdysozoa</taxon>
        <taxon>Arthropoda</taxon>
        <taxon>Crustacea</taxon>
        <taxon>Multicrustacea</taxon>
        <taxon>Malacostraca</taxon>
        <taxon>Eumalacostraca</taxon>
        <taxon>Eucarida</taxon>
        <taxon>Decapoda</taxon>
        <taxon>Pleocyemata</taxon>
        <taxon>Astacidea</taxon>
        <taxon>Parastacoidea</taxon>
        <taxon>Parastacidae</taxon>
        <taxon>Cherax</taxon>
    </lineage>
</organism>
<protein>
    <submittedName>
        <fullName evidence="2">Uncharacterized protein</fullName>
    </submittedName>
</protein>
<dbReference type="EMBL" id="JARKIK010000042">
    <property type="protein sequence ID" value="KAK8737481.1"/>
    <property type="molecule type" value="Genomic_DNA"/>
</dbReference>
<reference evidence="2 3" key="1">
    <citation type="journal article" date="2024" name="BMC Genomics">
        <title>Genome assembly of redclaw crayfish (Cherax quadricarinatus) provides insights into its immune adaptation and hypoxia tolerance.</title>
        <authorList>
            <person name="Liu Z."/>
            <person name="Zheng J."/>
            <person name="Li H."/>
            <person name="Fang K."/>
            <person name="Wang S."/>
            <person name="He J."/>
            <person name="Zhou D."/>
            <person name="Weng S."/>
            <person name="Chi M."/>
            <person name="Gu Z."/>
            <person name="He J."/>
            <person name="Li F."/>
            <person name="Wang M."/>
        </authorList>
    </citation>
    <scope>NUCLEOTIDE SEQUENCE [LARGE SCALE GENOMIC DNA]</scope>
    <source>
        <strain evidence="2">ZL_2023a</strain>
    </source>
</reference>
<comment type="caution">
    <text evidence="2">The sequence shown here is derived from an EMBL/GenBank/DDBJ whole genome shotgun (WGS) entry which is preliminary data.</text>
</comment>